<dbReference type="SUPFAM" id="SSF52172">
    <property type="entry name" value="CheY-like"/>
    <property type="match status" value="2"/>
</dbReference>
<dbReference type="Pfam" id="PF00072">
    <property type="entry name" value="Response_reg"/>
    <property type="match status" value="2"/>
</dbReference>
<dbReference type="AlphaFoldDB" id="A0A4S4ARY8"/>
<evidence type="ECO:0000313" key="4">
    <source>
        <dbReference type="EMBL" id="THF61260.1"/>
    </source>
</evidence>
<dbReference type="OrthoDB" id="9763857at2"/>
<dbReference type="InterPro" id="IPR001789">
    <property type="entry name" value="Sig_transdc_resp-reg_receiver"/>
</dbReference>
<keyword evidence="1 2" id="KW-0597">Phosphoprotein</keyword>
<dbReference type="EMBL" id="SSOD01000007">
    <property type="protein sequence ID" value="THF61260.1"/>
    <property type="molecule type" value="Genomic_DNA"/>
</dbReference>
<feature type="domain" description="Response regulatory" evidence="3">
    <location>
        <begin position="150"/>
        <end position="265"/>
    </location>
</feature>
<protein>
    <submittedName>
        <fullName evidence="4">Response regulator</fullName>
    </submittedName>
</protein>
<dbReference type="InterPro" id="IPR050595">
    <property type="entry name" value="Bact_response_regulator"/>
</dbReference>
<gene>
    <name evidence="4" type="ORF">E6O51_10585</name>
</gene>
<evidence type="ECO:0000256" key="1">
    <source>
        <dbReference type="ARBA" id="ARBA00022553"/>
    </source>
</evidence>
<evidence type="ECO:0000313" key="5">
    <source>
        <dbReference type="Proteomes" id="UP000307956"/>
    </source>
</evidence>
<proteinExistence type="predicted"/>
<comment type="caution">
    <text evidence="4">The sequence shown here is derived from an EMBL/GenBank/DDBJ whole genome shotgun (WGS) entry which is preliminary data.</text>
</comment>
<reference evidence="4 5" key="1">
    <citation type="submission" date="2019-04" db="EMBL/GenBank/DDBJ databases">
        <title>Azoarcus rhizosphaerae sp. nov. isolated from rhizosphere of Ficus religiosa.</title>
        <authorList>
            <person name="Lin S.-Y."/>
            <person name="Hameed A."/>
            <person name="Hsu Y.-H."/>
            <person name="Young C.-C."/>
        </authorList>
    </citation>
    <scope>NUCLEOTIDE SEQUENCE [LARGE SCALE GENOMIC DNA]</scope>
    <source>
        <strain evidence="4 5">CC-YHH848</strain>
    </source>
</reference>
<dbReference type="Gene3D" id="3.40.50.2300">
    <property type="match status" value="2"/>
</dbReference>
<dbReference type="InterPro" id="IPR011006">
    <property type="entry name" value="CheY-like_superfamily"/>
</dbReference>
<feature type="modified residue" description="4-aspartylphosphate" evidence="2">
    <location>
        <position position="199"/>
    </location>
</feature>
<dbReference type="PANTHER" id="PTHR44591">
    <property type="entry name" value="STRESS RESPONSE REGULATOR PROTEIN 1"/>
    <property type="match status" value="1"/>
</dbReference>
<dbReference type="RefSeq" id="WP_136384965.1">
    <property type="nucleotide sequence ID" value="NZ_SSOD01000007.1"/>
</dbReference>
<accession>A0A4S4ARY8</accession>
<dbReference type="PANTHER" id="PTHR44591:SF19">
    <property type="entry name" value="TWO-COMPONENT RESPONSE REGULATOR-RELATED"/>
    <property type="match status" value="1"/>
</dbReference>
<feature type="modified residue" description="4-aspartylphosphate" evidence="2">
    <location>
        <position position="57"/>
    </location>
</feature>
<evidence type="ECO:0000256" key="2">
    <source>
        <dbReference type="PROSITE-ProRule" id="PRU00169"/>
    </source>
</evidence>
<dbReference type="GO" id="GO:0000160">
    <property type="term" value="P:phosphorelay signal transduction system"/>
    <property type="evidence" value="ECO:0007669"/>
    <property type="project" value="InterPro"/>
</dbReference>
<feature type="domain" description="Response regulatory" evidence="3">
    <location>
        <begin position="9"/>
        <end position="123"/>
    </location>
</feature>
<name>A0A4S4ARY8_9RHOO</name>
<dbReference type="Proteomes" id="UP000307956">
    <property type="component" value="Unassembled WGS sequence"/>
</dbReference>
<keyword evidence="5" id="KW-1185">Reference proteome</keyword>
<dbReference type="PROSITE" id="PS50110">
    <property type="entry name" value="RESPONSE_REGULATORY"/>
    <property type="match status" value="2"/>
</dbReference>
<sequence length="313" mass="34601">MPDTQRPVRLMFVDDESRILRSLALQFRKDYEVLTESDPHLALHRLEQEPIDILVSDQRMPAMNGAELLARARALQPQGIRILLTGYSDVDAAIQALNDGEIFRYLTKPWNPREMDDTIARAAELSLRQRAARAAPAGAAAGADIPHGIAILLLDGDPLVEARVLELCAVDGHHLHRARQVDEAIAILNREHVDIVISDLRLGEHATAPLLKSLAQVRPHALTIVTTPYQDTQALLALINQAQIFRYVLKPVSVKLFERALHAAVTQSRHWRARPQAVVARAAEAPRDEGERAAVNGLVGMLGRLRGRFGAPV</sequence>
<evidence type="ECO:0000259" key="3">
    <source>
        <dbReference type="PROSITE" id="PS50110"/>
    </source>
</evidence>
<dbReference type="CDD" id="cd17569">
    <property type="entry name" value="REC_HupR-like"/>
    <property type="match status" value="1"/>
</dbReference>
<organism evidence="4 5">
    <name type="scientific">Pseudothauera rhizosphaerae</name>
    <dbReference type="NCBI Taxonomy" id="2565932"/>
    <lineage>
        <taxon>Bacteria</taxon>
        <taxon>Pseudomonadati</taxon>
        <taxon>Pseudomonadota</taxon>
        <taxon>Betaproteobacteria</taxon>
        <taxon>Rhodocyclales</taxon>
        <taxon>Zoogloeaceae</taxon>
        <taxon>Pseudothauera</taxon>
    </lineage>
</organism>
<dbReference type="SMART" id="SM00448">
    <property type="entry name" value="REC"/>
    <property type="match status" value="2"/>
</dbReference>